<evidence type="ECO:0000313" key="2">
    <source>
        <dbReference type="Proteomes" id="UP000193380"/>
    </source>
</evidence>
<protein>
    <submittedName>
        <fullName evidence="1">Uncharacterized protein</fullName>
    </submittedName>
</protein>
<dbReference type="PaxDb" id="8022-A0A060WVB4"/>
<dbReference type="EMBL" id="FR904633">
    <property type="protein sequence ID" value="CDQ68550.1"/>
    <property type="molecule type" value="Genomic_DNA"/>
</dbReference>
<evidence type="ECO:0000313" key="1">
    <source>
        <dbReference type="EMBL" id="CDQ68550.1"/>
    </source>
</evidence>
<gene>
    <name evidence="1" type="ORF">GSONMT00063503001</name>
</gene>
<reference evidence="1" key="2">
    <citation type="submission" date="2014-03" db="EMBL/GenBank/DDBJ databases">
        <authorList>
            <person name="Genoscope - CEA"/>
        </authorList>
    </citation>
    <scope>NUCLEOTIDE SEQUENCE</scope>
</reference>
<proteinExistence type="predicted"/>
<dbReference type="Proteomes" id="UP000193380">
    <property type="component" value="Unassembled WGS sequence"/>
</dbReference>
<accession>A0A060WVB4</accession>
<reference evidence="1" key="1">
    <citation type="journal article" date="2014" name="Nat. Commun.">
        <title>The rainbow trout genome provides novel insights into evolution after whole-genome duplication in vertebrates.</title>
        <authorList>
            <person name="Berthelot C."/>
            <person name="Brunet F."/>
            <person name="Chalopin D."/>
            <person name="Juanchich A."/>
            <person name="Bernard M."/>
            <person name="Noel B."/>
            <person name="Bento P."/>
            <person name="Da Silva C."/>
            <person name="Labadie K."/>
            <person name="Alberti A."/>
            <person name="Aury J.M."/>
            <person name="Louis A."/>
            <person name="Dehais P."/>
            <person name="Bardou P."/>
            <person name="Montfort J."/>
            <person name="Klopp C."/>
            <person name="Cabau C."/>
            <person name="Gaspin C."/>
            <person name="Thorgaard G.H."/>
            <person name="Boussaha M."/>
            <person name="Quillet E."/>
            <person name="Guyomard R."/>
            <person name="Galiana D."/>
            <person name="Bobe J."/>
            <person name="Volff J.N."/>
            <person name="Genet C."/>
            <person name="Wincker P."/>
            <person name="Jaillon O."/>
            <person name="Roest Crollius H."/>
            <person name="Guiguen Y."/>
        </authorList>
    </citation>
    <scope>NUCLEOTIDE SEQUENCE [LARGE SCALE GENOMIC DNA]</scope>
</reference>
<dbReference type="AlphaFoldDB" id="A0A060WVB4"/>
<name>A0A060WVB4_ONCMY</name>
<sequence>MQQGFWLFQGCRWAIRTFSSLQRFSIGFRSGDWLGHSRTLRCFLRSHSLVALAVCFRSLSCWKTQPQPIFNALTEGRRLLAKILRYMAPSILPQYGAVVLSPLQKSIPKECFHLHASRLGWCSWGCTHPSSSSKHGE</sequence>
<organism evidence="1 2">
    <name type="scientific">Oncorhynchus mykiss</name>
    <name type="common">Rainbow trout</name>
    <name type="synonym">Salmo gairdneri</name>
    <dbReference type="NCBI Taxonomy" id="8022"/>
    <lineage>
        <taxon>Eukaryota</taxon>
        <taxon>Metazoa</taxon>
        <taxon>Chordata</taxon>
        <taxon>Craniata</taxon>
        <taxon>Vertebrata</taxon>
        <taxon>Euteleostomi</taxon>
        <taxon>Actinopterygii</taxon>
        <taxon>Neopterygii</taxon>
        <taxon>Teleostei</taxon>
        <taxon>Protacanthopterygii</taxon>
        <taxon>Salmoniformes</taxon>
        <taxon>Salmonidae</taxon>
        <taxon>Salmoninae</taxon>
        <taxon>Oncorhynchus</taxon>
    </lineage>
</organism>